<name>A0A8J9ZRX7_BRALA</name>
<feature type="region of interest" description="Disordered" evidence="1">
    <location>
        <begin position="1091"/>
        <end position="1137"/>
    </location>
</feature>
<protein>
    <submittedName>
        <fullName evidence="2">KIAA0232 protein</fullName>
    </submittedName>
</protein>
<feature type="region of interest" description="Disordered" evidence="1">
    <location>
        <begin position="500"/>
        <end position="536"/>
    </location>
</feature>
<proteinExistence type="predicted"/>
<sequence>MKTMVLPALTALKTSGVQSWLGQELEMRGIDAMIYTRYILSILLQEDVDEMAEVDIDGGTSFGRKMGYVKVKGKKKGRVDKEELKKTAAVQCLQSVSDQDAGIESLVEELCCRLKELQAQKEAQPDGEKENVSPAVEEGEENSTSPEDQAQRYYEAFPALGDTAEPVTVAAAPTWCAKPEGSGVSSGKNSSKGRSKSSSASSSPQQSATPDNTTPTNKVSHGNKYGAASGSRVSRKGCGTGKRDNASGSKGGGQGVKGRDRKTGKLPGHTARRSKKSNSPPSSNHRGTPPFVLPKIGAKRRAFSSSASDHMKSLPLWYTEPVGEERVAMPARRSEGDYPFIEKASASAEMSYWYDGPMFEDFFEGLEAGSRLEMEYTFGDSAVLASGDKIKSPTADGQVDWSQESATGREEKLLYDQLCCIDCMHNRQAFEGEKGCEVEGDQTFRRRSGTIVEKCDREHSQSAKEQRTDHGNSIEHCQNAAIRTTSHPDFSVSLEECHRSMQHTNSHAEKQSKNSPNRTEDDNLSESSGSLEDITEAEFEDRYGSKIAPIWGRETPGSESGSIIDTSHLGDRSLFSPVSDRGDCSDAKLHIWRNRPRLGFLSERASPVAKDSNSYKDGNATFPRDVFTYEDAKEPERPLLDDRNPADSELFVVASCAECQQKQGGLEDDSPEFGAVGNERQFCFDEETTEKMNSTFPVGRWLHRKRVRRRSSDSYLYTGRESPQVRKLSTNIPMIGDNPQQTEPNFSPWQESSRIENCEDDFSGYFSDSGYPCPNDLSFLQVGSNFITGGLYGQISMAGQTEVWETPDTGSFTPTSAPSPIFSDASSHSRSRFSFAQGSDVSKDDSADLHSVHSDSEQFADSVVLSSICTEFYKQNVGEEDPYKYAEYGPQNITESCPAFPVETVPDEAAAAAPQSGAPVSKLEYHKGESCFTEVKPKAKVEVDAVPKQSKLTHPKPNSYGSFEDEEDLFVSSRTHFKPITSRETSPDECYHSDGTEILEEEEDLEEAVAVDNIFSTPPETVEEIAMVQSVEEPLLATVEEPLVGDISEDLLPQLRKLSFEKSSQTSVNDVGGVEEPDDFSPILDVLVLSQGERTSPDGRESFDEDKDVGTEKDQLPPPPPNLWENVPLSTEDTPQSSQGMLSVEISGTWMAAAKPWSTEVDEPQELGSLDPFGEAIGGLLLDVASPHSTFSFPDIDASDPEDALTLPLPVGEERSTRLYERGCCQQGTI</sequence>
<dbReference type="Proteomes" id="UP000838412">
    <property type="component" value="Chromosome 3"/>
</dbReference>
<reference evidence="2" key="1">
    <citation type="submission" date="2022-01" db="EMBL/GenBank/DDBJ databases">
        <authorList>
            <person name="Braso-Vives M."/>
        </authorList>
    </citation>
    <scope>NUCLEOTIDE SEQUENCE</scope>
</reference>
<accession>A0A8J9ZRX7</accession>
<dbReference type="AlphaFoldDB" id="A0A8J9ZRX7"/>
<organism evidence="2 3">
    <name type="scientific">Branchiostoma lanceolatum</name>
    <name type="common">Common lancelet</name>
    <name type="synonym">Amphioxus lanceolatum</name>
    <dbReference type="NCBI Taxonomy" id="7740"/>
    <lineage>
        <taxon>Eukaryota</taxon>
        <taxon>Metazoa</taxon>
        <taxon>Chordata</taxon>
        <taxon>Cephalochordata</taxon>
        <taxon>Leptocardii</taxon>
        <taxon>Amphioxiformes</taxon>
        <taxon>Branchiostomatidae</taxon>
        <taxon>Branchiostoma</taxon>
    </lineage>
</organism>
<feature type="compositionally biased region" description="Basic and acidic residues" evidence="1">
    <location>
        <begin position="1095"/>
        <end position="1115"/>
    </location>
</feature>
<evidence type="ECO:0000313" key="3">
    <source>
        <dbReference type="Proteomes" id="UP000838412"/>
    </source>
</evidence>
<dbReference type="InterPro" id="IPR027871">
    <property type="entry name" value="DUF4603"/>
</dbReference>
<feature type="compositionally biased region" description="Polar residues" evidence="1">
    <location>
        <begin position="204"/>
        <end position="220"/>
    </location>
</feature>
<dbReference type="OrthoDB" id="3247158at2759"/>
<evidence type="ECO:0000256" key="1">
    <source>
        <dbReference type="SAM" id="MobiDB-lite"/>
    </source>
</evidence>
<feature type="compositionally biased region" description="Basic and acidic residues" evidence="1">
    <location>
        <begin position="120"/>
        <end position="131"/>
    </location>
</feature>
<feature type="region of interest" description="Disordered" evidence="1">
    <location>
        <begin position="176"/>
        <end position="293"/>
    </location>
</feature>
<evidence type="ECO:0000313" key="2">
    <source>
        <dbReference type="EMBL" id="CAH1258450.1"/>
    </source>
</evidence>
<feature type="compositionally biased region" description="Low complexity" evidence="1">
    <location>
        <begin position="181"/>
        <end position="203"/>
    </location>
</feature>
<dbReference type="Pfam" id="PF15376">
    <property type="entry name" value="DUF4603"/>
    <property type="match status" value="1"/>
</dbReference>
<keyword evidence="3" id="KW-1185">Reference proteome</keyword>
<dbReference type="PANTHER" id="PTHR17611:SF3">
    <property type="entry name" value="DNA SEGMENT, CHR 5, ERATO DOI 579, EXPRESSED"/>
    <property type="match status" value="1"/>
</dbReference>
<feature type="region of interest" description="Disordered" evidence="1">
    <location>
        <begin position="454"/>
        <end position="473"/>
    </location>
</feature>
<feature type="region of interest" description="Disordered" evidence="1">
    <location>
        <begin position="120"/>
        <end position="147"/>
    </location>
</feature>
<dbReference type="EMBL" id="OV696688">
    <property type="protein sequence ID" value="CAH1258450.1"/>
    <property type="molecule type" value="Genomic_DNA"/>
</dbReference>
<feature type="compositionally biased region" description="Polar residues" evidence="1">
    <location>
        <begin position="1128"/>
        <end position="1137"/>
    </location>
</feature>
<gene>
    <name evidence="2" type="primary">KIAA0232</name>
    <name evidence="2" type="ORF">BLAG_LOCUS16014</name>
</gene>
<dbReference type="PANTHER" id="PTHR17611">
    <property type="entry name" value="DNA SEGMENT, CHR 5, ERATO DOI 579, EXPRESSED"/>
    <property type="match status" value="1"/>
</dbReference>
<feature type="compositionally biased region" description="Basic residues" evidence="1">
    <location>
        <begin position="264"/>
        <end position="276"/>
    </location>
</feature>